<dbReference type="GO" id="GO:0140662">
    <property type="term" value="F:ATP-dependent protein folding chaperone"/>
    <property type="evidence" value="ECO:0007669"/>
    <property type="project" value="InterPro"/>
</dbReference>
<proteinExistence type="inferred from homology"/>
<comment type="caution">
    <text evidence="4">The sequence shown here is derived from an EMBL/GenBank/DDBJ whole genome shotgun (WGS) entry which is preliminary data.</text>
</comment>
<dbReference type="SUPFAM" id="SSF100920">
    <property type="entry name" value="Heat shock protein 70kD (HSP70), peptide-binding domain"/>
    <property type="match status" value="1"/>
</dbReference>
<evidence type="ECO:0000313" key="7">
    <source>
        <dbReference type="Proteomes" id="UP000663877"/>
    </source>
</evidence>
<dbReference type="SUPFAM" id="SSF100934">
    <property type="entry name" value="Heat shock protein 70kD (HSP70), C-terminal subdomain"/>
    <property type="match status" value="1"/>
</dbReference>
<evidence type="ECO:0000313" key="5">
    <source>
        <dbReference type="EMBL" id="CAF1622972.1"/>
    </source>
</evidence>
<dbReference type="InterPro" id="IPR029047">
    <property type="entry name" value="HSP70_peptide-bd_sf"/>
</dbReference>
<dbReference type="Gene3D" id="1.20.1270.10">
    <property type="match status" value="1"/>
</dbReference>
<dbReference type="OrthoDB" id="10644543at2759"/>
<evidence type="ECO:0000313" key="6">
    <source>
        <dbReference type="Proteomes" id="UP000663832"/>
    </source>
</evidence>
<dbReference type="Gene3D" id="2.60.34.10">
    <property type="entry name" value="Substrate Binding Domain Of DNAk, Chain A, domain 1"/>
    <property type="match status" value="1"/>
</dbReference>
<dbReference type="GO" id="GO:0005524">
    <property type="term" value="F:ATP binding"/>
    <property type="evidence" value="ECO:0007669"/>
    <property type="project" value="UniProtKB-KW"/>
</dbReference>
<evidence type="ECO:0000313" key="4">
    <source>
        <dbReference type="EMBL" id="CAF1427341.1"/>
    </source>
</evidence>
<accession>A0A815NBH1</accession>
<name>A0A815NBH1_9BILA</name>
<gene>
    <name evidence="4" type="ORF">BJG266_LOCUS39124</name>
    <name evidence="5" type="ORF">QVE165_LOCUS55993</name>
</gene>
<dbReference type="AlphaFoldDB" id="A0A815NBH1"/>
<sequence>MAIDSIQALEAEIERLNQSIQTRIVEYKEDKLSDEQHTELVKDGGILMIHKVDLELLLAERNRRIPAAAEQIGAKQGISRTGITCFININGFRTITADETESTYSSNIKLVPYTRSLTEDKMNSMIKRVEKFASQDKRLKNRPMLKISLNRKYIYLLKNLLNNEKNISNDNKKIIESVVEKQIQRLAANQDAEVVELMAHKQQIEVIVTPFNIQLYEEGDSDLSCIN</sequence>
<dbReference type="EMBL" id="CAJNOM010001944">
    <property type="protein sequence ID" value="CAF1622972.1"/>
    <property type="molecule type" value="Genomic_DNA"/>
</dbReference>
<dbReference type="InterPro" id="IPR029048">
    <property type="entry name" value="HSP70_C_sf"/>
</dbReference>
<evidence type="ECO:0000256" key="1">
    <source>
        <dbReference type="ARBA" id="ARBA00007381"/>
    </source>
</evidence>
<organism evidence="4 7">
    <name type="scientific">Adineta steineri</name>
    <dbReference type="NCBI Taxonomy" id="433720"/>
    <lineage>
        <taxon>Eukaryota</taxon>
        <taxon>Metazoa</taxon>
        <taxon>Spiralia</taxon>
        <taxon>Gnathifera</taxon>
        <taxon>Rotifera</taxon>
        <taxon>Eurotatoria</taxon>
        <taxon>Bdelloidea</taxon>
        <taxon>Adinetida</taxon>
        <taxon>Adinetidae</taxon>
        <taxon>Adineta</taxon>
    </lineage>
</organism>
<dbReference type="EMBL" id="CAJNOI010001619">
    <property type="protein sequence ID" value="CAF1427341.1"/>
    <property type="molecule type" value="Genomic_DNA"/>
</dbReference>
<dbReference type="Proteomes" id="UP000663832">
    <property type="component" value="Unassembled WGS sequence"/>
</dbReference>
<comment type="similarity">
    <text evidence="1">Belongs to the heat shock protein 70 family.</text>
</comment>
<dbReference type="Proteomes" id="UP000663877">
    <property type="component" value="Unassembled WGS sequence"/>
</dbReference>
<evidence type="ECO:0000256" key="3">
    <source>
        <dbReference type="ARBA" id="ARBA00022840"/>
    </source>
</evidence>
<keyword evidence="6" id="KW-1185">Reference proteome</keyword>
<keyword evidence="2" id="KW-0547">Nucleotide-binding</keyword>
<dbReference type="InterPro" id="IPR013126">
    <property type="entry name" value="Hsp_70_fam"/>
</dbReference>
<dbReference type="Pfam" id="PF00012">
    <property type="entry name" value="HSP70"/>
    <property type="match status" value="1"/>
</dbReference>
<reference evidence="4" key="1">
    <citation type="submission" date="2021-02" db="EMBL/GenBank/DDBJ databases">
        <authorList>
            <person name="Nowell W R."/>
        </authorList>
    </citation>
    <scope>NUCLEOTIDE SEQUENCE</scope>
</reference>
<protein>
    <submittedName>
        <fullName evidence="4">Uncharacterized protein</fullName>
    </submittedName>
</protein>
<keyword evidence="3" id="KW-0067">ATP-binding</keyword>
<evidence type="ECO:0000256" key="2">
    <source>
        <dbReference type="ARBA" id="ARBA00022741"/>
    </source>
</evidence>